<feature type="transmembrane region" description="Helical" evidence="7">
    <location>
        <begin position="257"/>
        <end position="281"/>
    </location>
</feature>
<dbReference type="InterPro" id="IPR036259">
    <property type="entry name" value="MFS_trans_sf"/>
</dbReference>
<feature type="transmembrane region" description="Helical" evidence="7">
    <location>
        <begin position="378"/>
        <end position="404"/>
    </location>
</feature>
<evidence type="ECO:0000313" key="10">
    <source>
        <dbReference type="Proteomes" id="UP000463857"/>
    </source>
</evidence>
<dbReference type="PANTHER" id="PTHR23513:SF6">
    <property type="entry name" value="MAJOR FACILITATOR SUPERFAMILY ASSOCIATED DOMAIN-CONTAINING PROTEIN"/>
    <property type="match status" value="1"/>
</dbReference>
<dbReference type="InterPro" id="IPR011701">
    <property type="entry name" value="MFS"/>
</dbReference>
<dbReference type="Gene3D" id="3.40.50.300">
    <property type="entry name" value="P-loop containing nucleotide triphosphate hydrolases"/>
    <property type="match status" value="1"/>
</dbReference>
<keyword evidence="6" id="KW-0545">Nucleotide biosynthesis</keyword>
<evidence type="ECO:0000256" key="1">
    <source>
        <dbReference type="ARBA" id="ARBA00004651"/>
    </source>
</evidence>
<evidence type="ECO:0000256" key="7">
    <source>
        <dbReference type="SAM" id="Phobius"/>
    </source>
</evidence>
<dbReference type="EC" id="2.7.4.9" evidence="6"/>
<dbReference type="PANTHER" id="PTHR23513">
    <property type="entry name" value="INTEGRAL MEMBRANE EFFLUX PROTEIN-RELATED"/>
    <property type="match status" value="1"/>
</dbReference>
<dbReference type="GO" id="GO:0005886">
    <property type="term" value="C:plasma membrane"/>
    <property type="evidence" value="ECO:0007669"/>
    <property type="project" value="UniProtKB-SubCell"/>
</dbReference>
<dbReference type="GO" id="GO:0006233">
    <property type="term" value="P:dTDP biosynthetic process"/>
    <property type="evidence" value="ECO:0007669"/>
    <property type="project" value="InterPro"/>
</dbReference>
<comment type="caution">
    <text evidence="6">Lacks conserved residue(s) required for the propagation of feature annotation.</text>
</comment>
<dbReference type="OrthoDB" id="9774907at2"/>
<evidence type="ECO:0000256" key="4">
    <source>
        <dbReference type="ARBA" id="ARBA00022989"/>
    </source>
</evidence>
<dbReference type="InParanoid" id="A0A7L4YPY7"/>
<dbReference type="GO" id="GO:0004798">
    <property type="term" value="F:dTMP kinase activity"/>
    <property type="evidence" value="ECO:0007669"/>
    <property type="project" value="UniProtKB-UniRule"/>
</dbReference>
<organism evidence="9 10">
    <name type="scientific">Epidermidibacterium keratini</name>
    <dbReference type="NCBI Taxonomy" id="1891644"/>
    <lineage>
        <taxon>Bacteria</taxon>
        <taxon>Bacillati</taxon>
        <taxon>Actinomycetota</taxon>
        <taxon>Actinomycetes</taxon>
        <taxon>Sporichthyales</taxon>
        <taxon>Sporichthyaceae</taxon>
        <taxon>Epidermidibacterium</taxon>
    </lineage>
</organism>
<comment type="function">
    <text evidence="6">Phosphorylation of dTMP to form dTDP in both de novo and salvage pathways of dTTP synthesis.</text>
</comment>
<dbReference type="GO" id="GO:0022857">
    <property type="term" value="F:transmembrane transporter activity"/>
    <property type="evidence" value="ECO:0007669"/>
    <property type="project" value="InterPro"/>
</dbReference>
<dbReference type="CDD" id="cd01672">
    <property type="entry name" value="TMPK"/>
    <property type="match status" value="1"/>
</dbReference>
<evidence type="ECO:0000256" key="6">
    <source>
        <dbReference type="HAMAP-Rule" id="MF_00165"/>
    </source>
</evidence>
<feature type="transmembrane region" description="Helical" evidence="7">
    <location>
        <begin position="62"/>
        <end position="84"/>
    </location>
</feature>
<comment type="catalytic activity">
    <reaction evidence="6">
        <text>dTMP + ATP = dTDP + ADP</text>
        <dbReference type="Rhea" id="RHEA:13517"/>
        <dbReference type="ChEBI" id="CHEBI:30616"/>
        <dbReference type="ChEBI" id="CHEBI:58369"/>
        <dbReference type="ChEBI" id="CHEBI:63528"/>
        <dbReference type="ChEBI" id="CHEBI:456216"/>
        <dbReference type="EC" id="2.7.4.9"/>
    </reaction>
</comment>
<evidence type="ECO:0000256" key="5">
    <source>
        <dbReference type="ARBA" id="ARBA00023136"/>
    </source>
</evidence>
<keyword evidence="6" id="KW-0418">Kinase</keyword>
<dbReference type="GO" id="GO:0006235">
    <property type="term" value="P:dTTP biosynthetic process"/>
    <property type="evidence" value="ECO:0007669"/>
    <property type="project" value="UniProtKB-UniRule"/>
</dbReference>
<feature type="transmembrane region" description="Helical" evidence="7">
    <location>
        <begin position="320"/>
        <end position="338"/>
    </location>
</feature>
<proteinExistence type="inferred from homology"/>
<name>A0A7L4YPY7_9ACTN</name>
<comment type="subcellular location">
    <subcellularLocation>
        <location evidence="1">Cell membrane</location>
        <topology evidence="1">Multi-pass membrane protein</topology>
    </subcellularLocation>
</comment>
<dbReference type="Pfam" id="PF02223">
    <property type="entry name" value="Thymidylate_kin"/>
    <property type="match status" value="1"/>
</dbReference>
<evidence type="ECO:0000256" key="3">
    <source>
        <dbReference type="ARBA" id="ARBA00022692"/>
    </source>
</evidence>
<protein>
    <recommendedName>
        <fullName evidence="6">Thymidylate kinase</fullName>
        <ecNumber evidence="6">2.7.4.9</ecNumber>
    </recommendedName>
    <alternativeName>
        <fullName evidence="6">dTMP kinase</fullName>
    </alternativeName>
</protein>
<keyword evidence="3 7" id="KW-0812">Transmembrane</keyword>
<dbReference type="Pfam" id="PF07690">
    <property type="entry name" value="MFS_1"/>
    <property type="match status" value="1"/>
</dbReference>
<keyword evidence="6" id="KW-0808">Transferase</keyword>
<dbReference type="SUPFAM" id="SSF52540">
    <property type="entry name" value="P-loop containing nucleoside triphosphate hydrolases"/>
    <property type="match status" value="1"/>
</dbReference>
<gene>
    <name evidence="6" type="primary">tmk</name>
    <name evidence="9" type="ORF">EK0264_12040</name>
</gene>
<dbReference type="KEGG" id="eke:EK0264_12040"/>
<keyword evidence="4 7" id="KW-1133">Transmembrane helix</keyword>
<feature type="transmembrane region" description="Helical" evidence="7">
    <location>
        <begin position="121"/>
        <end position="137"/>
    </location>
</feature>
<feature type="transmembrane region" description="Helical" evidence="7">
    <location>
        <begin position="287"/>
        <end position="308"/>
    </location>
</feature>
<dbReference type="HAMAP" id="MF_00165">
    <property type="entry name" value="Thymidylate_kinase"/>
    <property type="match status" value="1"/>
</dbReference>
<dbReference type="InterPro" id="IPR027417">
    <property type="entry name" value="P-loop_NTPase"/>
</dbReference>
<dbReference type="RefSeq" id="WP_159545927.1">
    <property type="nucleotide sequence ID" value="NZ_CP047156.1"/>
</dbReference>
<feature type="transmembrane region" description="Helical" evidence="7">
    <location>
        <begin position="29"/>
        <end position="50"/>
    </location>
</feature>
<feature type="transmembrane region" description="Helical" evidence="7">
    <location>
        <begin position="197"/>
        <end position="219"/>
    </location>
</feature>
<evidence type="ECO:0000313" key="9">
    <source>
        <dbReference type="EMBL" id="QHC00944.1"/>
    </source>
</evidence>
<dbReference type="InterPro" id="IPR039430">
    <property type="entry name" value="Thymidylate_kin-like_dom"/>
</dbReference>
<feature type="transmembrane region" description="Helical" evidence="7">
    <location>
        <begin position="416"/>
        <end position="438"/>
    </location>
</feature>
<dbReference type="EMBL" id="CP047156">
    <property type="protein sequence ID" value="QHC00944.1"/>
    <property type="molecule type" value="Genomic_DNA"/>
</dbReference>
<dbReference type="AlphaFoldDB" id="A0A7L4YPY7"/>
<keyword evidence="2" id="KW-1003">Cell membrane</keyword>
<sequence>MAQANVRRSGRRERSLVALVKIRPFRRMWASIGISSFGDWIGLLAMMTLAQQLTKASSGATQAAAVSGVLIVRLAPDLIFAPIAGAIADRFDRRRTVIIGEILAAVLYIAIAITYDIRTMYIGQFLIEAIGLITMASKQTLWMSTVPKEKIPIGNQLLMFSIYGSFPIAAVVFTTLATLHSFFIPPSAAPALAEQKFVVLAALFLDAATYLVSAAIIFISRSDLPARVAGRDQQPDSIVKVIGEGIKFVFGNRVVRALYVGVIGAFAAAGITAGIALTYVNTLDAGFAGYGILLGTAFTGLAIGMLVGPKVFPSLSRKRIFGMSIAIAGVFLIGMGLARDFILGVGLSFGVGFFAGMAWILGYTMIGQEVAEHIRGRTFSFVVSSARIMLMLTLGLGPVLSAFLGGHNFAMGGVTFIFTGPGLTLVLAGAVAMLIGLYSGRSAGPTRALGMRWFLDRISGEDVFAMNNAGGLFIVIESADRRLAAEQAKALSARLSADGYPVVLTGEPTDSGVGARIAELLDHIARGDADAGGVLPSTAVFLAAADRAEHVDKVIRPALDDGKIVVSSGYVDTTLAFFSHASEVDTEEIVRLSDWGNEGLYPDLTLILDIDVADDAPLSQVRQSLLDRREAMVRGYRVVPPATPAEGLLPDVWAPVSAALTARHAFVMNGGTERDIATVPPLSSPPQ</sequence>
<dbReference type="Gene3D" id="1.20.1250.20">
    <property type="entry name" value="MFS general substrate transporter like domains"/>
    <property type="match status" value="1"/>
</dbReference>
<reference evidence="9 10" key="1">
    <citation type="journal article" date="2018" name="Int. J. Syst. Evol. Microbiol.">
        <title>Epidermidibacterium keratini gen. nov., sp. nov., a member of the family Sporichthyaceae, isolated from keratin epidermis.</title>
        <authorList>
            <person name="Lee D.G."/>
            <person name="Trujillo M.E."/>
            <person name="Kang S."/>
            <person name="Nam J.J."/>
            <person name="Kim Y.J."/>
        </authorList>
    </citation>
    <scope>NUCLEOTIDE SEQUENCE [LARGE SCALE GENOMIC DNA]</scope>
    <source>
        <strain evidence="9 10">EPI-7</strain>
    </source>
</reference>
<dbReference type="CDD" id="cd06173">
    <property type="entry name" value="MFS_MefA_like"/>
    <property type="match status" value="1"/>
</dbReference>
<accession>A0A7L4YPY7</accession>
<keyword evidence="6" id="KW-0067">ATP-binding</keyword>
<keyword evidence="6" id="KW-0547">Nucleotide-binding</keyword>
<evidence type="ECO:0000259" key="8">
    <source>
        <dbReference type="Pfam" id="PF02223"/>
    </source>
</evidence>
<dbReference type="InterPro" id="IPR018094">
    <property type="entry name" value="Thymidylate_kinase"/>
</dbReference>
<dbReference type="Proteomes" id="UP000463857">
    <property type="component" value="Chromosome"/>
</dbReference>
<keyword evidence="5 7" id="KW-0472">Membrane</keyword>
<evidence type="ECO:0000256" key="2">
    <source>
        <dbReference type="ARBA" id="ARBA00022475"/>
    </source>
</evidence>
<feature type="transmembrane region" description="Helical" evidence="7">
    <location>
        <begin position="157"/>
        <end position="177"/>
    </location>
</feature>
<feature type="transmembrane region" description="Helical" evidence="7">
    <location>
        <begin position="344"/>
        <end position="366"/>
    </location>
</feature>
<comment type="similarity">
    <text evidence="6">Belongs to the thymidylate kinase family.</text>
</comment>
<dbReference type="GO" id="GO:0005524">
    <property type="term" value="F:ATP binding"/>
    <property type="evidence" value="ECO:0007669"/>
    <property type="project" value="UniProtKB-UniRule"/>
</dbReference>
<feature type="domain" description="Thymidylate kinase-like" evidence="8">
    <location>
        <begin position="487"/>
        <end position="616"/>
    </location>
</feature>
<dbReference type="SUPFAM" id="SSF103473">
    <property type="entry name" value="MFS general substrate transporter"/>
    <property type="match status" value="1"/>
</dbReference>
<keyword evidence="10" id="KW-1185">Reference proteome</keyword>
<feature type="transmembrane region" description="Helical" evidence="7">
    <location>
        <begin position="96"/>
        <end position="115"/>
    </location>
</feature>